<dbReference type="CDD" id="cd04647">
    <property type="entry name" value="LbH_MAT_like"/>
    <property type="match status" value="1"/>
</dbReference>
<evidence type="ECO:0000313" key="5">
    <source>
        <dbReference type="EMBL" id="AGS39785.1"/>
    </source>
</evidence>
<dbReference type="Pfam" id="PF00132">
    <property type="entry name" value="Hexapep"/>
    <property type="match status" value="1"/>
</dbReference>
<evidence type="ECO:0000313" key="6">
    <source>
        <dbReference type="Proteomes" id="UP000015380"/>
    </source>
</evidence>
<keyword evidence="6" id="KW-1185">Reference proteome</keyword>
<keyword evidence="3" id="KW-0677">Repeat</keyword>
<dbReference type="HOGENOM" id="CLU_1861884_0_0_6"/>
<dbReference type="AlphaFoldDB" id="S5TXD3"/>
<organism evidence="5 6">
    <name type="scientific">Cycloclasticus zancles 78-ME</name>
    <dbReference type="NCBI Taxonomy" id="1198232"/>
    <lineage>
        <taxon>Bacteria</taxon>
        <taxon>Pseudomonadati</taxon>
        <taxon>Pseudomonadota</taxon>
        <taxon>Gammaproteobacteria</taxon>
        <taxon>Thiotrichales</taxon>
        <taxon>Piscirickettsiaceae</taxon>
        <taxon>Cycloclasticus</taxon>
    </lineage>
</organism>
<evidence type="ECO:0000256" key="2">
    <source>
        <dbReference type="ARBA" id="ARBA00022679"/>
    </source>
</evidence>
<dbReference type="InterPro" id="IPR018357">
    <property type="entry name" value="Hexapep_transf_CS"/>
</dbReference>
<protein>
    <submittedName>
        <fullName evidence="5">Transferase</fullName>
    </submittedName>
</protein>
<evidence type="ECO:0000256" key="3">
    <source>
        <dbReference type="ARBA" id="ARBA00022737"/>
    </source>
</evidence>
<accession>S5TXD3</accession>
<dbReference type="PANTHER" id="PTHR43300:SF11">
    <property type="entry name" value="ACETYLTRANSFERASE RV3034C-RELATED"/>
    <property type="match status" value="1"/>
</dbReference>
<reference evidence="6" key="2">
    <citation type="journal article" date="2016" name="Environ. Microbiol. Rep.">
        <title>Analysis of defence systems and a conjugative IncP-1 plasmid in the marine polyaromatic hydrocarbons-degrading bacterium Cycloclasticus sp. 78-ME.</title>
        <authorList>
            <person name="Yakimov M.M."/>
            <person name="Crisafi F."/>
            <person name="Messina E."/>
            <person name="Smedile F."/>
            <person name="Lopatina A."/>
            <person name="Denaro R."/>
            <person name="Pieper D.H."/>
            <person name="Golyshin P.N."/>
            <person name="Giuliano L."/>
        </authorList>
    </citation>
    <scope>NUCLEOTIDE SEQUENCE [LARGE SCALE GENOMIC DNA]</scope>
    <source>
        <strain evidence="6">78-ME</strain>
    </source>
</reference>
<dbReference type="eggNOG" id="COG0110">
    <property type="taxonomic scope" value="Bacteria"/>
</dbReference>
<keyword evidence="4" id="KW-0012">Acyltransferase</keyword>
<keyword evidence="2 5" id="KW-0808">Transferase</keyword>
<dbReference type="InterPro" id="IPR011004">
    <property type="entry name" value="Trimer_LpxA-like_sf"/>
</dbReference>
<dbReference type="GO" id="GO:0016746">
    <property type="term" value="F:acyltransferase activity"/>
    <property type="evidence" value="ECO:0007669"/>
    <property type="project" value="UniProtKB-KW"/>
</dbReference>
<dbReference type="PROSITE" id="PS00101">
    <property type="entry name" value="HEXAPEP_TRANSFERASES"/>
    <property type="match status" value="1"/>
</dbReference>
<dbReference type="InterPro" id="IPR050179">
    <property type="entry name" value="Trans_hexapeptide_repeat"/>
</dbReference>
<reference evidence="5 6" key="1">
    <citation type="submission" date="2013-05" db="EMBL/GenBank/DDBJ databases">
        <title>Between feast and famine: a lifestyle of most important marine PAH-degrading bacterium Cycloclasticus sp. 7ME.</title>
        <authorList>
            <person name="Yakimov M.M."/>
            <person name="Messina E."/>
            <person name="Genovese M."/>
            <person name="Denaro R."/>
            <person name="Crisafi F."/>
            <person name="Russo D."/>
            <person name="Cappello S."/>
            <person name="Santisi S."/>
            <person name="Smedile F."/>
            <person name="Golyshina O.V."/>
            <person name="Tran H."/>
            <person name="Pieper D.H."/>
            <person name="Golyshin P.N."/>
            <person name="Giuliano L."/>
        </authorList>
    </citation>
    <scope>NUCLEOTIDE SEQUENCE [LARGE SCALE GENOMIC DNA]</scope>
    <source>
        <strain evidence="5 6">78-ME</strain>
    </source>
</reference>
<evidence type="ECO:0000256" key="4">
    <source>
        <dbReference type="ARBA" id="ARBA00023315"/>
    </source>
</evidence>
<gene>
    <name evidence="5" type="ORF">CYCME_1457</name>
</gene>
<name>S5TXD3_9GAMM</name>
<dbReference type="KEGG" id="cza:CYCME_1457"/>
<evidence type="ECO:0000256" key="1">
    <source>
        <dbReference type="ARBA" id="ARBA00007274"/>
    </source>
</evidence>
<dbReference type="PATRIC" id="fig|1198232.3.peg.1442"/>
<dbReference type="SUPFAM" id="SSF51161">
    <property type="entry name" value="Trimeric LpxA-like enzymes"/>
    <property type="match status" value="1"/>
</dbReference>
<proteinExistence type="inferred from homology"/>
<dbReference type="InterPro" id="IPR001451">
    <property type="entry name" value="Hexapep"/>
</dbReference>
<dbReference type="Proteomes" id="UP000015380">
    <property type="component" value="Chromosome"/>
</dbReference>
<dbReference type="EMBL" id="CP005996">
    <property type="protein sequence ID" value="AGS39785.1"/>
    <property type="molecule type" value="Genomic_DNA"/>
</dbReference>
<dbReference type="Gene3D" id="2.160.10.10">
    <property type="entry name" value="Hexapeptide repeat proteins"/>
    <property type="match status" value="1"/>
</dbReference>
<comment type="similarity">
    <text evidence="1">Belongs to the transferase hexapeptide repeat family.</text>
</comment>
<dbReference type="PANTHER" id="PTHR43300">
    <property type="entry name" value="ACETYLTRANSFERASE"/>
    <property type="match status" value="1"/>
</dbReference>
<sequence>MLTACTILGHDGSIAVLNEAYGKKLDKVGKVDIKDNVFIGHGAIILPDVTIGPNAIVAAGAVVNKNVAEGSIVGGVPAKEIGKVEDLVQRLEEQTKLLPWAELINNREGAFDSKLEPALKKMRVKSFFGGEEKNLRK</sequence>